<evidence type="ECO:0000256" key="17">
    <source>
        <dbReference type="ARBA" id="ARBA00049244"/>
    </source>
</evidence>
<dbReference type="InterPro" id="IPR001357">
    <property type="entry name" value="BRCT_dom"/>
</dbReference>
<dbReference type="GO" id="GO:0006260">
    <property type="term" value="P:DNA replication"/>
    <property type="evidence" value="ECO:0007669"/>
    <property type="project" value="UniProtKB-KW"/>
</dbReference>
<evidence type="ECO:0000256" key="13">
    <source>
        <dbReference type="ARBA" id="ARBA00023125"/>
    </source>
</evidence>
<keyword evidence="9" id="KW-0235">DNA replication</keyword>
<accession>A0A7R7W7R0</accession>
<dbReference type="InterPro" id="IPR002008">
    <property type="entry name" value="DNA_pol_X_beta-like"/>
</dbReference>
<evidence type="ECO:0000256" key="1">
    <source>
        <dbReference type="ARBA" id="ARBA00001936"/>
    </source>
</evidence>
<dbReference type="FunFam" id="1.10.150.110:FF:000005">
    <property type="entry name" value="DNA polymerase POL4"/>
    <property type="match status" value="1"/>
</dbReference>
<feature type="region of interest" description="Disordered" evidence="19">
    <location>
        <begin position="334"/>
        <end position="358"/>
    </location>
</feature>
<dbReference type="AlphaFoldDB" id="A0A7R7W7R0"/>
<evidence type="ECO:0000256" key="14">
    <source>
        <dbReference type="ARBA" id="ARBA00023204"/>
    </source>
</evidence>
<dbReference type="FunFam" id="1.10.150.20:FF:000010">
    <property type="entry name" value="DNA polymerase lambda"/>
    <property type="match status" value="1"/>
</dbReference>
<dbReference type="GO" id="GO:0046872">
    <property type="term" value="F:metal ion binding"/>
    <property type="evidence" value="ECO:0007669"/>
    <property type="project" value="UniProtKB-KW"/>
</dbReference>
<evidence type="ECO:0000313" key="21">
    <source>
        <dbReference type="EMBL" id="BCR97433.1"/>
    </source>
</evidence>
<dbReference type="Pfam" id="PF10391">
    <property type="entry name" value="DNA_pol_lambd_f"/>
    <property type="match status" value="1"/>
</dbReference>
<dbReference type="InterPro" id="IPR002054">
    <property type="entry name" value="DNA-dir_DNA_pol_X"/>
</dbReference>
<dbReference type="InterPro" id="IPR036420">
    <property type="entry name" value="BRCT_dom_sf"/>
</dbReference>
<dbReference type="SUPFAM" id="SSF47802">
    <property type="entry name" value="DNA polymerase beta, N-terminal domain-like"/>
    <property type="match status" value="1"/>
</dbReference>
<evidence type="ECO:0000256" key="3">
    <source>
        <dbReference type="ARBA" id="ARBA00008323"/>
    </source>
</evidence>
<dbReference type="KEGG" id="aluc:AKAW2_30752S"/>
<dbReference type="SMART" id="SM00483">
    <property type="entry name" value="POLXc"/>
    <property type="match status" value="1"/>
</dbReference>
<evidence type="ECO:0000256" key="2">
    <source>
        <dbReference type="ARBA" id="ARBA00004123"/>
    </source>
</evidence>
<proteinExistence type="inferred from homology"/>
<keyword evidence="14" id="KW-0234">DNA repair</keyword>
<dbReference type="GeneID" id="64958758"/>
<evidence type="ECO:0000256" key="12">
    <source>
        <dbReference type="ARBA" id="ARBA00022932"/>
    </source>
</evidence>
<feature type="region of interest" description="Disordered" evidence="19">
    <location>
        <begin position="88"/>
        <end position="125"/>
    </location>
</feature>
<dbReference type="SUPFAM" id="SSF81301">
    <property type="entry name" value="Nucleotidyltransferase"/>
    <property type="match status" value="1"/>
</dbReference>
<dbReference type="PRINTS" id="PR00870">
    <property type="entry name" value="DNAPOLXBETA"/>
</dbReference>
<dbReference type="Gene3D" id="1.10.150.20">
    <property type="entry name" value="5' to 3' exonuclease, C-terminal subdomain"/>
    <property type="match status" value="1"/>
</dbReference>
<feature type="compositionally biased region" description="Acidic residues" evidence="19">
    <location>
        <begin position="334"/>
        <end position="344"/>
    </location>
</feature>
<evidence type="ECO:0000256" key="9">
    <source>
        <dbReference type="ARBA" id="ARBA00022705"/>
    </source>
</evidence>
<reference evidence="21" key="1">
    <citation type="submission" date="2021-01" db="EMBL/GenBank/DDBJ databases">
        <authorList>
            <consortium name="Aspergillus luchuensis mut. kawachii IFO 4304 genome sequencing consortium"/>
            <person name="Kazuki M."/>
            <person name="Futagami T."/>
        </authorList>
    </citation>
    <scope>NUCLEOTIDE SEQUENCE</scope>
    <source>
        <strain evidence="21">IFO 4308</strain>
    </source>
</reference>
<dbReference type="Pfam" id="PF14792">
    <property type="entry name" value="DNA_pol_B_palm"/>
    <property type="match status" value="1"/>
</dbReference>
<evidence type="ECO:0000256" key="11">
    <source>
        <dbReference type="ARBA" id="ARBA00022763"/>
    </source>
</evidence>
<keyword evidence="22" id="KW-1185">Reference proteome</keyword>
<evidence type="ECO:0000256" key="6">
    <source>
        <dbReference type="ARBA" id="ARBA00022634"/>
    </source>
</evidence>
<dbReference type="EMBL" id="AP024427">
    <property type="protein sequence ID" value="BCR97433.1"/>
    <property type="molecule type" value="Genomic_DNA"/>
</dbReference>
<comment type="similarity">
    <text evidence="3">Belongs to the DNA polymerase type-X family.</text>
</comment>
<evidence type="ECO:0000256" key="18">
    <source>
        <dbReference type="PIRSR" id="PIRSR622312-50"/>
    </source>
</evidence>
<dbReference type="Pfam" id="PF14716">
    <property type="entry name" value="HHH_8"/>
    <property type="match status" value="1"/>
</dbReference>
<dbReference type="GO" id="GO:0003677">
    <property type="term" value="F:DNA binding"/>
    <property type="evidence" value="ECO:0007669"/>
    <property type="project" value="UniProtKB-KW"/>
</dbReference>
<evidence type="ECO:0000256" key="19">
    <source>
        <dbReference type="SAM" id="MobiDB-lite"/>
    </source>
</evidence>
<dbReference type="FunFam" id="3.30.210.10:FF:000001">
    <property type="entry name" value="DNA polymerase lambda"/>
    <property type="match status" value="1"/>
</dbReference>
<dbReference type="Gene3D" id="1.10.150.110">
    <property type="entry name" value="DNA polymerase beta, N-terminal domain-like"/>
    <property type="match status" value="1"/>
</dbReference>
<comment type="cofactor">
    <cofactor evidence="1">
        <name>Mn(2+)</name>
        <dbReference type="ChEBI" id="CHEBI:29035"/>
    </cofactor>
</comment>
<dbReference type="InterPro" id="IPR028207">
    <property type="entry name" value="DNA_pol_B_palm_palm"/>
</dbReference>
<sequence length="724" mass="81888">MATMVKDKEAFFRELERLGYPSDGENEDFSSLVHLSRKRCECSPSISFTPASDIKAPAAPPSVRASTEPLLASSETLLASSGISEVSTEKEVVTTSEQSPTTAVTRSTSTDVMPRKAKTTRGGRYKRKGRGFRAFDIPEHRKILKGLVFYYLPNDDRTTLRKLQMQRAREYGASRAREWNDTITHVVVERWYTYENVMKHFKNKPIPENVALVDSNYPLLCIGARQILDATQTRFRVRGAPVPGKAKESSPAREPSSNGSLPIKPAKAKRGYIDTQSTDDEADTELFEPEVDEHLEDEQIIDKLNQGRDALDDVIEEVQAIKDLPIGIDSADEAAAADDDETSDSSDAGPAKKKRKAIEKDDWQQNFVCMQKHDAQSNSENPNSNTIAILQQMLDFYKRTNDQWRVLAYRKAISALRRQPRKISTRLEALAIPGIGERIANKIEEIVSTNHLRQLEYATNSREDKILKLFTGIYGVGITQASIWLAEGYKTLGDLRLKIKLTHNQRVGIDHYRDFAQRIPRSEVEEHGEIVRKAVQSADPDMQVIIAGSYRRGAPDCGDIDLLITKPDAEIDYIRTVMMRTVIPTLRRQDFIKADLASSSSRDGSKWHGACAIPPPPPPKSDNKWENYFTPTRPWRRIDLLFVPDAEIGAALIYFTGNDIFNRSMRLLASKKGMRLNQRGLYTDVLRGPQREKINEGRLLEGHDERRIFDILGVPWRPPEHRIC</sequence>
<evidence type="ECO:0000256" key="16">
    <source>
        <dbReference type="ARBA" id="ARBA00023242"/>
    </source>
</evidence>
<dbReference type="InterPro" id="IPR018944">
    <property type="entry name" value="DNA_pol_lambd_fingers_domain"/>
</dbReference>
<evidence type="ECO:0000256" key="8">
    <source>
        <dbReference type="ARBA" id="ARBA00022695"/>
    </source>
</evidence>
<dbReference type="Gene3D" id="3.30.460.10">
    <property type="entry name" value="Beta Polymerase, domain 2"/>
    <property type="match status" value="1"/>
</dbReference>
<evidence type="ECO:0000256" key="5">
    <source>
        <dbReference type="ARBA" id="ARBA00016513"/>
    </source>
</evidence>
<dbReference type="GO" id="GO:0016829">
    <property type="term" value="F:lyase activity"/>
    <property type="evidence" value="ECO:0007669"/>
    <property type="project" value="UniProtKB-KW"/>
</dbReference>
<keyword evidence="15" id="KW-0456">Lyase</keyword>
<dbReference type="EC" id="2.7.7.7" evidence="4"/>
<dbReference type="InterPro" id="IPR022312">
    <property type="entry name" value="DNA_pol_X"/>
</dbReference>
<dbReference type="OrthoDB" id="205514at2759"/>
<dbReference type="PROSITE" id="PS50172">
    <property type="entry name" value="BRCT"/>
    <property type="match status" value="1"/>
</dbReference>
<dbReference type="CDD" id="cd00141">
    <property type="entry name" value="NT_POLXc"/>
    <property type="match status" value="1"/>
</dbReference>
<evidence type="ECO:0000256" key="15">
    <source>
        <dbReference type="ARBA" id="ARBA00023239"/>
    </source>
</evidence>
<protein>
    <recommendedName>
        <fullName evidence="5">DNA polymerase lambda</fullName>
        <ecNumber evidence="4">2.7.7.7</ecNumber>
    </recommendedName>
</protein>
<name>A0A7R7W7R0_ASPKA</name>
<evidence type="ECO:0000259" key="20">
    <source>
        <dbReference type="PROSITE" id="PS50172"/>
    </source>
</evidence>
<dbReference type="InterPro" id="IPR010996">
    <property type="entry name" value="HHH_MUS81"/>
</dbReference>
<dbReference type="InterPro" id="IPR029398">
    <property type="entry name" value="PolB_thumb"/>
</dbReference>
<dbReference type="Gene3D" id="3.40.50.10190">
    <property type="entry name" value="BRCT domain"/>
    <property type="match status" value="1"/>
</dbReference>
<dbReference type="Pfam" id="PF14791">
    <property type="entry name" value="DNA_pol_B_thumb"/>
    <property type="match status" value="1"/>
</dbReference>
<dbReference type="InterPro" id="IPR019843">
    <property type="entry name" value="DNA_pol-X_BS"/>
</dbReference>
<dbReference type="GO" id="GO:0006303">
    <property type="term" value="P:double-strand break repair via nonhomologous end joining"/>
    <property type="evidence" value="ECO:0007669"/>
    <property type="project" value="TreeGrafter"/>
</dbReference>
<feature type="domain" description="BRCT" evidence="20">
    <location>
        <begin position="139"/>
        <end position="235"/>
    </location>
</feature>
<dbReference type="InterPro" id="IPR043519">
    <property type="entry name" value="NT_sf"/>
</dbReference>
<feature type="compositionally biased region" description="Polar residues" evidence="19">
    <location>
        <begin position="93"/>
        <end position="111"/>
    </location>
</feature>
<dbReference type="GO" id="GO:0003887">
    <property type="term" value="F:DNA-directed DNA polymerase activity"/>
    <property type="evidence" value="ECO:0007669"/>
    <property type="project" value="UniProtKB-KW"/>
</dbReference>
<keyword evidence="16" id="KW-0539">Nucleus</keyword>
<keyword evidence="7" id="KW-0808">Transferase</keyword>
<dbReference type="RefSeq" id="XP_041541199.1">
    <property type="nucleotide sequence ID" value="XM_041687300.1"/>
</dbReference>
<dbReference type="InterPro" id="IPR037160">
    <property type="entry name" value="DNA_Pol_thumb_sf"/>
</dbReference>
<dbReference type="InterPro" id="IPR027421">
    <property type="entry name" value="DNA_pol_lamdba_lyase_dom_sf"/>
</dbReference>
<dbReference type="PROSITE" id="PS00522">
    <property type="entry name" value="DNA_POLYMERASE_X"/>
    <property type="match status" value="1"/>
</dbReference>
<evidence type="ECO:0000313" key="22">
    <source>
        <dbReference type="Proteomes" id="UP000661280"/>
    </source>
</evidence>
<keyword evidence="12" id="KW-0239">DNA-directed DNA polymerase</keyword>
<dbReference type="PRINTS" id="PR00869">
    <property type="entry name" value="DNAPOLX"/>
</dbReference>
<keyword evidence="8" id="KW-0548">Nucleotidyltransferase</keyword>
<feature type="compositionally biased region" description="Basic residues" evidence="19">
    <location>
        <begin position="115"/>
        <end position="125"/>
    </location>
</feature>
<feature type="active site" description="Nucleophile; Schiff-base intermediate with DNA; for 5'-dRP lyase activity" evidence="18">
    <location>
        <position position="442"/>
    </location>
</feature>
<gene>
    <name evidence="21" type="ORF">AKAW2_30752S</name>
</gene>
<keyword evidence="10" id="KW-0479">Metal-binding</keyword>
<evidence type="ECO:0000256" key="4">
    <source>
        <dbReference type="ARBA" id="ARBA00012417"/>
    </source>
</evidence>
<keyword evidence="11" id="KW-0227">DNA damage</keyword>
<organism evidence="21 22">
    <name type="scientific">Aspergillus kawachii</name>
    <name type="common">White koji mold</name>
    <name type="synonym">Aspergillus awamori var. kawachi</name>
    <dbReference type="NCBI Taxonomy" id="1069201"/>
    <lineage>
        <taxon>Eukaryota</taxon>
        <taxon>Fungi</taxon>
        <taxon>Dikarya</taxon>
        <taxon>Ascomycota</taxon>
        <taxon>Pezizomycotina</taxon>
        <taxon>Eurotiomycetes</taxon>
        <taxon>Eurotiomycetidae</taxon>
        <taxon>Eurotiales</taxon>
        <taxon>Aspergillaceae</taxon>
        <taxon>Aspergillus</taxon>
        <taxon>Aspergillus subgen. Circumdati</taxon>
    </lineage>
</organism>
<dbReference type="GO" id="GO:0005634">
    <property type="term" value="C:nucleus"/>
    <property type="evidence" value="ECO:0007669"/>
    <property type="project" value="UniProtKB-SubCell"/>
</dbReference>
<dbReference type="PANTHER" id="PTHR11276">
    <property type="entry name" value="DNA POLYMERASE TYPE-X FAMILY MEMBER"/>
    <property type="match status" value="1"/>
</dbReference>
<dbReference type="PANTHER" id="PTHR11276:SF28">
    <property type="entry name" value="DNA POLYMERASE LAMBDA"/>
    <property type="match status" value="1"/>
</dbReference>
<evidence type="ECO:0000256" key="10">
    <source>
        <dbReference type="ARBA" id="ARBA00022723"/>
    </source>
</evidence>
<reference evidence="21" key="2">
    <citation type="submission" date="2021-02" db="EMBL/GenBank/DDBJ databases">
        <title>Aspergillus luchuensis mut. kawachii IFO 4304 genome sequence.</title>
        <authorList>
            <person name="Mori K."/>
            <person name="Kadooka C."/>
            <person name="Goto M."/>
            <person name="Futagami T."/>
        </authorList>
    </citation>
    <scope>NUCLEOTIDE SEQUENCE</scope>
    <source>
        <strain evidence="21">IFO 4308</strain>
    </source>
</reference>
<evidence type="ECO:0000256" key="7">
    <source>
        <dbReference type="ARBA" id="ARBA00022679"/>
    </source>
</evidence>
<keyword evidence="13" id="KW-0238">DNA-binding</keyword>
<comment type="catalytic activity">
    <reaction evidence="17">
        <text>DNA(n) + a 2'-deoxyribonucleoside 5'-triphosphate = DNA(n+1) + diphosphate</text>
        <dbReference type="Rhea" id="RHEA:22508"/>
        <dbReference type="Rhea" id="RHEA-COMP:17339"/>
        <dbReference type="Rhea" id="RHEA-COMP:17340"/>
        <dbReference type="ChEBI" id="CHEBI:33019"/>
        <dbReference type="ChEBI" id="CHEBI:61560"/>
        <dbReference type="ChEBI" id="CHEBI:173112"/>
        <dbReference type="EC" id="2.7.7.7"/>
    </reaction>
</comment>
<comment type="subcellular location">
    <subcellularLocation>
        <location evidence="2">Nucleus</location>
    </subcellularLocation>
</comment>
<feature type="region of interest" description="Disordered" evidence="19">
    <location>
        <begin position="240"/>
        <end position="283"/>
    </location>
</feature>
<dbReference type="SUPFAM" id="SSF81585">
    <property type="entry name" value="PsbU/PolX domain-like"/>
    <property type="match status" value="1"/>
</dbReference>
<keyword evidence="6" id="KW-0237">DNA synthesis</keyword>
<dbReference type="Proteomes" id="UP000661280">
    <property type="component" value="Chromosome 3"/>
</dbReference>
<dbReference type="Gene3D" id="3.30.210.10">
    <property type="entry name" value="DNA polymerase, thumb domain"/>
    <property type="match status" value="1"/>
</dbReference>